<protein>
    <submittedName>
        <fullName evidence="1">DUF4843 domain-containing protein</fullName>
    </submittedName>
</protein>
<dbReference type="PROSITE" id="PS51257">
    <property type="entry name" value="PROKAR_LIPOPROTEIN"/>
    <property type="match status" value="1"/>
</dbReference>
<gene>
    <name evidence="1" type="ORF">KTO63_23575</name>
</gene>
<evidence type="ECO:0000313" key="1">
    <source>
        <dbReference type="EMBL" id="MBV4360165.1"/>
    </source>
</evidence>
<dbReference type="Proteomes" id="UP000812270">
    <property type="component" value="Unassembled WGS sequence"/>
</dbReference>
<comment type="caution">
    <text evidence="1">The sequence shown here is derived from an EMBL/GenBank/DDBJ whole genome shotgun (WGS) entry which is preliminary data.</text>
</comment>
<evidence type="ECO:0000313" key="2">
    <source>
        <dbReference type="Proteomes" id="UP000812270"/>
    </source>
</evidence>
<organism evidence="1 2">
    <name type="scientific">Pinibacter aurantiacus</name>
    <dbReference type="NCBI Taxonomy" id="2851599"/>
    <lineage>
        <taxon>Bacteria</taxon>
        <taxon>Pseudomonadati</taxon>
        <taxon>Bacteroidota</taxon>
        <taxon>Chitinophagia</taxon>
        <taxon>Chitinophagales</taxon>
        <taxon>Chitinophagaceae</taxon>
        <taxon>Pinibacter</taxon>
    </lineage>
</organism>
<dbReference type="RefSeq" id="WP_217794432.1">
    <property type="nucleotide sequence ID" value="NZ_JAHSPG010000017.1"/>
</dbReference>
<reference evidence="1" key="1">
    <citation type="submission" date="2021-06" db="EMBL/GenBank/DDBJ databases">
        <authorList>
            <person name="Huq M.A."/>
        </authorList>
    </citation>
    <scope>NUCLEOTIDE SEQUENCE</scope>
    <source>
        <strain evidence="1">MAH-26</strain>
    </source>
</reference>
<dbReference type="EMBL" id="JAHSPG010000017">
    <property type="protein sequence ID" value="MBV4360165.1"/>
    <property type="molecule type" value="Genomic_DNA"/>
</dbReference>
<dbReference type="AlphaFoldDB" id="A0A9E2W4U3"/>
<name>A0A9E2W4U3_9BACT</name>
<sequence>MKKLFPIILLVLTVASCKKAEELKYNSTDNIVFDFSSEDKDSIVYTFAYTPDLARDTIMIPVRISGVQTNTDRTFILKAMPDSSTALPGKHYEAFKDSYVMPANKGRISIPLVIYNTDSALQNQSVKLKFKLYANDNFGTSLVKEINGMVIFSSTLEKEYWWTYYLGDYYSRTKHLLFLIATNGVRELTVPQPNTPFFDIPKNLYIISLLTSFMADPATWVKNNPGRDYVLDKIKDSDDYYFYSINNPAKKILYKKDDGASTYHFIDEFGRRIN</sequence>
<dbReference type="Pfam" id="PF16132">
    <property type="entry name" value="DUF4843"/>
    <property type="match status" value="1"/>
</dbReference>
<keyword evidence="2" id="KW-1185">Reference proteome</keyword>
<accession>A0A9E2W4U3</accession>
<dbReference type="InterPro" id="IPR032299">
    <property type="entry name" value="DUF4843"/>
</dbReference>
<proteinExistence type="predicted"/>